<evidence type="ECO:0000256" key="1">
    <source>
        <dbReference type="ARBA" id="ARBA00004300"/>
    </source>
</evidence>
<dbReference type="PANTHER" id="PTHR13034">
    <property type="entry name" value="DYNACTIN P62 SUBUNIT"/>
    <property type="match status" value="1"/>
</dbReference>
<feature type="compositionally biased region" description="Low complexity" evidence="14">
    <location>
        <begin position="310"/>
        <end position="323"/>
    </location>
</feature>
<evidence type="ECO:0000256" key="6">
    <source>
        <dbReference type="ARBA" id="ARBA00022553"/>
    </source>
</evidence>
<accession>R4XGU2</accession>
<keyword evidence="10" id="KW-0206">Cytoskeleton</keyword>
<keyword evidence="4" id="KW-0963">Cytoplasm</keyword>
<comment type="similarity">
    <text evidence="11">Belongs to the dynactin subunit 4 family.</text>
</comment>
<keyword evidence="5" id="KW-1017">Isopeptide bond</keyword>
<feature type="region of interest" description="Disordered" evidence="14">
    <location>
        <begin position="309"/>
        <end position="335"/>
    </location>
</feature>
<dbReference type="STRING" id="1097556.R4XGU2"/>
<evidence type="ECO:0000256" key="3">
    <source>
        <dbReference type="ARBA" id="ARBA00004657"/>
    </source>
</evidence>
<name>R4XGU2_TAPDE</name>
<evidence type="ECO:0000256" key="13">
    <source>
        <dbReference type="ARBA" id="ARBA00093507"/>
    </source>
</evidence>
<evidence type="ECO:0000256" key="9">
    <source>
        <dbReference type="ARBA" id="ARBA00023054"/>
    </source>
</evidence>
<proteinExistence type="inferred from homology"/>
<organism evidence="15 16">
    <name type="scientific">Taphrina deformans (strain PYCC 5710 / ATCC 11124 / CBS 356.35 / IMI 108563 / JCM 9778 / NBRC 8474)</name>
    <name type="common">Peach leaf curl fungus</name>
    <name type="synonym">Lalaria deformans</name>
    <dbReference type="NCBI Taxonomy" id="1097556"/>
    <lineage>
        <taxon>Eukaryota</taxon>
        <taxon>Fungi</taxon>
        <taxon>Dikarya</taxon>
        <taxon>Ascomycota</taxon>
        <taxon>Taphrinomycotina</taxon>
        <taxon>Taphrinomycetes</taxon>
        <taxon>Taphrinales</taxon>
        <taxon>Taphrinaceae</taxon>
        <taxon>Taphrina</taxon>
    </lineage>
</organism>
<evidence type="ECO:0000256" key="4">
    <source>
        <dbReference type="ARBA" id="ARBA00022490"/>
    </source>
</evidence>
<protein>
    <recommendedName>
        <fullName evidence="12">Dynactin subunit 4</fullName>
    </recommendedName>
</protein>
<sequence>MNLTTALYHCPCYKSPADHVDHIASTEVQDERSSVADDTGEIDAHLSLTDRRIPYSLFSIEELYYCDDCNTHRCPRCVTEEVVSVYCPTCLFEVPGKTSVSGSVYEATCPRNCFRCPCCQTSLQTLGDEEEGYRLKCQYCHWSTVEASLKFRKPTGIKQQVASQITNEKKKRFDLVRKALKAEQEGILQAEDEGTRLYRQYQRAMGTPMKDDSEPYVAPILSSTEETDSHVRDLLSLESLDTLSIDSSTTCHAQEKSTLSPLPTPLRSKRTKRCRQCRLLLVKPDPRPTSLHFRSRLYARTVLPTIELYSSDPSPRQSSSQPTVSPPTPTPTPAQSASKWFIAIKNALPDLLHVTLATANKTPDGHRVVISTPHLRIGGHDEAWDREQESVTRGVGGELAWSTRNQAAVLIEVSPPPTVDARGQESAEHSRGVQFAVFVKTSWEVDREHGGDRKDSESSTGKVKRELGFWVVLDTAVANPRPKKTLR</sequence>
<dbReference type="PANTHER" id="PTHR13034:SF2">
    <property type="entry name" value="DYNACTIN SUBUNIT 4"/>
    <property type="match status" value="1"/>
</dbReference>
<evidence type="ECO:0000256" key="10">
    <source>
        <dbReference type="ARBA" id="ARBA00023212"/>
    </source>
</evidence>
<comment type="subunit">
    <text evidence="13">Subunit of dynactin, a multiprotein complex part of a tripartite complex with dynein and a adapter, such as BICDL1, BICD2 or HOOK3. The dynactin complex is built around ACTR1A/ACTB filament and consists of an actin-related filament composed of a shoulder domain, a pointed end and a barbed end. Its length is defined by its flexible shoulder domain. The soulder is composed of 2 DCTN1 subunits, 4 DCTN2 and 2 DCTN3. The 4 DCNT2 (via N-terminus) bind the ACTR1A filament and act as molecular rulers to determine the length. The pointed end is important for binding dynein-dynactin cargo adapters. Consists of 4 subunits: ACTR10, DCNT4, DCTN5 and DCTN6. The barbed end is composed of a CAPZA1:CAPZB heterodimers, which binds ACTR1A/ACTB filament and dynactin and stabilizes dynactin. Interacts with ATP7B, but not ATP7A, in a copper-dependent manner. Interacts with ANK2; this interaction is required for localization at costameres. Interacts with N4BP2L1.</text>
</comment>
<keyword evidence="6" id="KW-0597">Phosphoprotein</keyword>
<comment type="subcellular location">
    <subcellularLocation>
        <location evidence="1">Cytoplasm</location>
        <location evidence="1">Cytoskeleton</location>
        <location evidence="1">Microtubule organizing center</location>
        <location evidence="1">Centrosome</location>
    </subcellularLocation>
    <subcellularLocation>
        <location evidence="2">Cytoplasm</location>
        <location evidence="2">Cytoskeleton</location>
        <location evidence="2">Stress fiber</location>
    </subcellularLocation>
    <subcellularLocation>
        <location evidence="3">Cytoplasm</location>
        <location evidence="3">Myofibril</location>
    </subcellularLocation>
</comment>
<gene>
    <name evidence="15" type="ORF">TAPDE_002629</name>
</gene>
<keyword evidence="8" id="KW-0007">Acetylation</keyword>
<dbReference type="OrthoDB" id="283815at2759"/>
<evidence type="ECO:0000256" key="8">
    <source>
        <dbReference type="ARBA" id="ARBA00022990"/>
    </source>
</evidence>
<dbReference type="eggNOG" id="KOG3896">
    <property type="taxonomic scope" value="Eukaryota"/>
</dbReference>
<evidence type="ECO:0000256" key="7">
    <source>
        <dbReference type="ARBA" id="ARBA00022843"/>
    </source>
</evidence>
<dbReference type="Proteomes" id="UP000013776">
    <property type="component" value="Unassembled WGS sequence"/>
</dbReference>
<keyword evidence="9" id="KW-0175">Coiled coil</keyword>
<dbReference type="Pfam" id="PF05502">
    <property type="entry name" value="Dynactin_p62"/>
    <property type="match status" value="2"/>
</dbReference>
<keyword evidence="7" id="KW-0832">Ubl conjugation</keyword>
<evidence type="ECO:0000256" key="12">
    <source>
        <dbReference type="ARBA" id="ARBA00034864"/>
    </source>
</evidence>
<dbReference type="GO" id="GO:0005869">
    <property type="term" value="C:dynactin complex"/>
    <property type="evidence" value="ECO:0007669"/>
    <property type="project" value="InterPro"/>
</dbReference>
<evidence type="ECO:0000256" key="11">
    <source>
        <dbReference type="ARBA" id="ARBA00034776"/>
    </source>
</evidence>
<evidence type="ECO:0000313" key="15">
    <source>
        <dbReference type="EMBL" id="CCG82596.1"/>
    </source>
</evidence>
<evidence type="ECO:0000256" key="5">
    <source>
        <dbReference type="ARBA" id="ARBA00022499"/>
    </source>
</evidence>
<dbReference type="InterPro" id="IPR008603">
    <property type="entry name" value="DCTN4"/>
</dbReference>
<evidence type="ECO:0000256" key="14">
    <source>
        <dbReference type="SAM" id="MobiDB-lite"/>
    </source>
</evidence>
<keyword evidence="16" id="KW-1185">Reference proteome</keyword>
<comment type="caution">
    <text evidence="15">The sequence shown here is derived from an EMBL/GenBank/DDBJ whole genome shotgun (WGS) entry which is preliminary data.</text>
</comment>
<dbReference type="GO" id="GO:0001725">
    <property type="term" value="C:stress fiber"/>
    <property type="evidence" value="ECO:0007669"/>
    <property type="project" value="UniProtKB-SubCell"/>
</dbReference>
<dbReference type="EMBL" id="CAHR02000091">
    <property type="protein sequence ID" value="CCG82596.1"/>
    <property type="molecule type" value="Genomic_DNA"/>
</dbReference>
<evidence type="ECO:0000256" key="2">
    <source>
        <dbReference type="ARBA" id="ARBA00004529"/>
    </source>
</evidence>
<reference evidence="15 16" key="1">
    <citation type="journal article" date="2013" name="MBio">
        <title>Genome sequencing of the plant pathogen Taphrina deformans, the causal agent of peach leaf curl.</title>
        <authorList>
            <person name="Cisse O.H."/>
            <person name="Almeida J.M.G.C.F."/>
            <person name="Fonseca A."/>
            <person name="Kumar A.A."/>
            <person name="Salojaervi J."/>
            <person name="Overmyer K."/>
            <person name="Hauser P.M."/>
            <person name="Pagni M."/>
        </authorList>
    </citation>
    <scope>NUCLEOTIDE SEQUENCE [LARGE SCALE GENOMIC DNA]</scope>
    <source>
        <strain evidence="16">PYCC 5710 / ATCC 11124 / CBS 356.35 / IMI 108563 / JCM 9778 / NBRC 8474</strain>
    </source>
</reference>
<evidence type="ECO:0000313" key="16">
    <source>
        <dbReference type="Proteomes" id="UP000013776"/>
    </source>
</evidence>
<dbReference type="AlphaFoldDB" id="R4XGU2"/>